<protein>
    <submittedName>
        <fullName evidence="1">Uncharacterized protein</fullName>
    </submittedName>
</protein>
<sequence>MRAGQKVLVHAAAGGSVWPRSNWLGTGPAGFRHGQSRQVGYPAGIGF</sequence>
<comment type="caution">
    <text evidence="1">The sequence shown here is derived from an EMBL/GenBank/DDBJ whole genome shotgun (WGS) entry which is preliminary data.</text>
</comment>
<evidence type="ECO:0000313" key="2">
    <source>
        <dbReference type="Proteomes" id="UP000189229"/>
    </source>
</evidence>
<proteinExistence type="predicted"/>
<dbReference type="AlphaFoldDB" id="A0A1V3WI88"/>
<dbReference type="Proteomes" id="UP000189229">
    <property type="component" value="Unassembled WGS sequence"/>
</dbReference>
<gene>
    <name evidence="1" type="ORF">BZL30_8026</name>
</gene>
<reference evidence="1 2" key="1">
    <citation type="submission" date="2017-02" db="EMBL/GenBank/DDBJ databases">
        <title>Complete genome sequences of Mycobacterium kansasii strains isolated from rhesus macaques.</title>
        <authorList>
            <person name="Panda A."/>
            <person name="Nagaraj S."/>
            <person name="Zhao X."/>
            <person name="Tettelin H."/>
            <person name="Detolla L.J."/>
        </authorList>
    </citation>
    <scope>NUCLEOTIDE SEQUENCE [LARGE SCALE GENOMIC DNA]</scope>
    <source>
        <strain evidence="1 2">11-3813</strain>
    </source>
</reference>
<evidence type="ECO:0000313" key="1">
    <source>
        <dbReference type="EMBL" id="OOK66703.1"/>
    </source>
</evidence>
<name>A0A1V3WI88_MYCKA</name>
<dbReference type="EMBL" id="MVBM01000009">
    <property type="protein sequence ID" value="OOK66703.1"/>
    <property type="molecule type" value="Genomic_DNA"/>
</dbReference>
<organism evidence="1 2">
    <name type="scientific">Mycobacterium kansasii</name>
    <dbReference type="NCBI Taxonomy" id="1768"/>
    <lineage>
        <taxon>Bacteria</taxon>
        <taxon>Bacillati</taxon>
        <taxon>Actinomycetota</taxon>
        <taxon>Actinomycetes</taxon>
        <taxon>Mycobacteriales</taxon>
        <taxon>Mycobacteriaceae</taxon>
        <taxon>Mycobacterium</taxon>
    </lineage>
</organism>
<accession>A0A1V3WI88</accession>